<accession>A0ACC7NT40</accession>
<organism evidence="1 2">
    <name type="scientific">Paenibacillus mesotrionivorans</name>
    <dbReference type="NCBI Taxonomy" id="3160968"/>
    <lineage>
        <taxon>Bacteria</taxon>
        <taxon>Bacillati</taxon>
        <taxon>Bacillota</taxon>
        <taxon>Bacilli</taxon>
        <taxon>Bacillales</taxon>
        <taxon>Paenibacillaceae</taxon>
        <taxon>Paenibacillus</taxon>
    </lineage>
</organism>
<reference evidence="1" key="1">
    <citation type="submission" date="2024-12" db="EMBL/GenBank/DDBJ databases">
        <authorList>
            <person name="Wu N."/>
        </authorList>
    </citation>
    <scope>NUCLEOTIDE SEQUENCE</scope>
    <source>
        <strain evidence="1">P15</strain>
    </source>
</reference>
<proteinExistence type="predicted"/>
<dbReference type="EMBL" id="JBJURJ010000001">
    <property type="protein sequence ID" value="MFM9326851.1"/>
    <property type="molecule type" value="Genomic_DNA"/>
</dbReference>
<evidence type="ECO:0000313" key="2">
    <source>
        <dbReference type="Proteomes" id="UP001631969"/>
    </source>
</evidence>
<dbReference type="Proteomes" id="UP001631969">
    <property type="component" value="Unassembled WGS sequence"/>
</dbReference>
<protein>
    <submittedName>
        <fullName evidence="1">STAS domain-containing protein</fullName>
    </submittedName>
</protein>
<comment type="caution">
    <text evidence="1">The sequence shown here is derived from an EMBL/GenBank/DDBJ whole genome shotgun (WGS) entry which is preliminary data.</text>
</comment>
<keyword evidence="2" id="KW-1185">Reference proteome</keyword>
<evidence type="ECO:0000313" key="1">
    <source>
        <dbReference type="EMBL" id="MFM9326851.1"/>
    </source>
</evidence>
<name>A0ACC7NT40_9BACL</name>
<sequence>MIKSFRLVKHMSENSVTFVFIGEFDLSRACELQGELDPYLYEPDRKLVFDFKDLRYIDSTGIGIILVVIKARAEIKAGFEIRNIPSHINRLFDIAGISKFLSDNAV</sequence>
<gene>
    <name evidence="1" type="ORF">ACI1P1_00930</name>
</gene>